<name>A0A8X8W8K5_SALSN</name>
<evidence type="ECO:0000256" key="4">
    <source>
        <dbReference type="ARBA" id="ARBA00022737"/>
    </source>
</evidence>
<keyword evidence="2" id="KW-0433">Leucine-rich repeat</keyword>
<protein>
    <recommendedName>
        <fullName evidence="7">Protein kinase domain-containing protein</fullName>
    </recommendedName>
</protein>
<dbReference type="PANTHER" id="PTHR27008:SF596">
    <property type="entry name" value="OS02G0215500 PROTEIN"/>
    <property type="match status" value="1"/>
</dbReference>
<proteinExistence type="predicted"/>
<accession>A0A8X8W8K5</accession>
<dbReference type="GO" id="GO:0005524">
    <property type="term" value="F:ATP binding"/>
    <property type="evidence" value="ECO:0007669"/>
    <property type="project" value="InterPro"/>
</dbReference>
<feature type="domain" description="Protein kinase" evidence="7">
    <location>
        <begin position="6"/>
        <end position="150"/>
    </location>
</feature>
<keyword evidence="3" id="KW-0812">Transmembrane</keyword>
<dbReference type="Proteomes" id="UP000298416">
    <property type="component" value="Unassembled WGS sequence"/>
</dbReference>
<evidence type="ECO:0000256" key="5">
    <source>
        <dbReference type="ARBA" id="ARBA00022989"/>
    </source>
</evidence>
<evidence type="ECO:0000256" key="3">
    <source>
        <dbReference type="ARBA" id="ARBA00022692"/>
    </source>
</evidence>
<organism evidence="8">
    <name type="scientific">Salvia splendens</name>
    <name type="common">Scarlet sage</name>
    <dbReference type="NCBI Taxonomy" id="180675"/>
    <lineage>
        <taxon>Eukaryota</taxon>
        <taxon>Viridiplantae</taxon>
        <taxon>Streptophyta</taxon>
        <taxon>Embryophyta</taxon>
        <taxon>Tracheophyta</taxon>
        <taxon>Spermatophyta</taxon>
        <taxon>Magnoliopsida</taxon>
        <taxon>eudicotyledons</taxon>
        <taxon>Gunneridae</taxon>
        <taxon>Pentapetalae</taxon>
        <taxon>asterids</taxon>
        <taxon>lamiids</taxon>
        <taxon>Lamiales</taxon>
        <taxon>Lamiaceae</taxon>
        <taxon>Nepetoideae</taxon>
        <taxon>Mentheae</taxon>
        <taxon>Salviinae</taxon>
        <taxon>Salvia</taxon>
        <taxon>Salvia subgen. Calosphace</taxon>
        <taxon>core Calosphace</taxon>
    </lineage>
</organism>
<dbReference type="InterPro" id="IPR051809">
    <property type="entry name" value="Plant_receptor-like_S/T_kinase"/>
</dbReference>
<dbReference type="Pfam" id="PF07714">
    <property type="entry name" value="PK_Tyr_Ser-Thr"/>
    <property type="match status" value="1"/>
</dbReference>
<dbReference type="AlphaFoldDB" id="A0A8X8W8K5"/>
<sequence length="150" mass="16867">MLEAASKRSHVDDRGRFGSVYKGTINGDDEQTDLALRVIDLRVRGACKSLASECNALKGIRHRNLLKIASVCDSTDFQENDFKALVYELVANGSLENWLHSAVEYLHCEYGMSVVASTQGDVYVGDPEHFANKEDRHKIMKRLEEDYIAD</sequence>
<evidence type="ECO:0000256" key="1">
    <source>
        <dbReference type="ARBA" id="ARBA00004370"/>
    </source>
</evidence>
<keyword evidence="5" id="KW-1133">Transmembrane helix</keyword>
<dbReference type="PROSITE" id="PS50011">
    <property type="entry name" value="PROTEIN_KINASE_DOM"/>
    <property type="match status" value="1"/>
</dbReference>
<dbReference type="EMBL" id="PNBA02000019">
    <property type="protein sequence ID" value="KAG6390293.1"/>
    <property type="molecule type" value="Genomic_DNA"/>
</dbReference>
<gene>
    <name evidence="8" type="ORF">SASPL_148025</name>
</gene>
<dbReference type="Gene3D" id="1.10.510.10">
    <property type="entry name" value="Transferase(Phosphotransferase) domain 1"/>
    <property type="match status" value="1"/>
</dbReference>
<keyword evidence="4" id="KW-0677">Repeat</keyword>
<evidence type="ECO:0000256" key="6">
    <source>
        <dbReference type="ARBA" id="ARBA00023136"/>
    </source>
</evidence>
<dbReference type="InterPro" id="IPR000719">
    <property type="entry name" value="Prot_kinase_dom"/>
</dbReference>
<dbReference type="GO" id="GO:0016020">
    <property type="term" value="C:membrane"/>
    <property type="evidence" value="ECO:0007669"/>
    <property type="project" value="UniProtKB-SubCell"/>
</dbReference>
<evidence type="ECO:0000256" key="2">
    <source>
        <dbReference type="ARBA" id="ARBA00022614"/>
    </source>
</evidence>
<reference evidence="8" key="1">
    <citation type="submission" date="2018-01" db="EMBL/GenBank/DDBJ databases">
        <authorList>
            <person name="Mao J.F."/>
        </authorList>
    </citation>
    <scope>NUCLEOTIDE SEQUENCE</scope>
    <source>
        <strain evidence="8">Huo1</strain>
        <tissue evidence="8">Leaf</tissue>
    </source>
</reference>
<comment type="subcellular location">
    <subcellularLocation>
        <location evidence="1">Membrane</location>
    </subcellularLocation>
</comment>
<dbReference type="InterPro" id="IPR011009">
    <property type="entry name" value="Kinase-like_dom_sf"/>
</dbReference>
<dbReference type="InterPro" id="IPR001245">
    <property type="entry name" value="Ser-Thr/Tyr_kinase_cat_dom"/>
</dbReference>
<dbReference type="SUPFAM" id="SSF56112">
    <property type="entry name" value="Protein kinase-like (PK-like)"/>
    <property type="match status" value="1"/>
</dbReference>
<evidence type="ECO:0000259" key="7">
    <source>
        <dbReference type="PROSITE" id="PS50011"/>
    </source>
</evidence>
<keyword evidence="9" id="KW-1185">Reference proteome</keyword>
<dbReference type="GO" id="GO:0004672">
    <property type="term" value="F:protein kinase activity"/>
    <property type="evidence" value="ECO:0007669"/>
    <property type="project" value="InterPro"/>
</dbReference>
<evidence type="ECO:0000313" key="9">
    <source>
        <dbReference type="Proteomes" id="UP000298416"/>
    </source>
</evidence>
<comment type="caution">
    <text evidence="8">The sequence shown here is derived from an EMBL/GenBank/DDBJ whole genome shotgun (WGS) entry which is preliminary data.</text>
</comment>
<keyword evidence="6" id="KW-0472">Membrane</keyword>
<dbReference type="PANTHER" id="PTHR27008">
    <property type="entry name" value="OS04G0122200 PROTEIN"/>
    <property type="match status" value="1"/>
</dbReference>
<reference evidence="8" key="2">
    <citation type="submission" date="2020-08" db="EMBL/GenBank/DDBJ databases">
        <title>Plant Genome Project.</title>
        <authorList>
            <person name="Zhang R.-G."/>
        </authorList>
    </citation>
    <scope>NUCLEOTIDE SEQUENCE</scope>
    <source>
        <strain evidence="8">Huo1</strain>
        <tissue evidence="8">Leaf</tissue>
    </source>
</reference>
<evidence type="ECO:0000313" key="8">
    <source>
        <dbReference type="EMBL" id="KAG6390293.1"/>
    </source>
</evidence>